<comment type="subunit">
    <text evidence="6">Homodimer.</text>
</comment>
<dbReference type="GO" id="GO:0009231">
    <property type="term" value="P:riboflavin biosynthetic process"/>
    <property type="evidence" value="ECO:0007669"/>
    <property type="project" value="UniProtKB-UniPathway"/>
</dbReference>
<dbReference type="GeneID" id="10823610"/>
<dbReference type="PANTHER" id="PTHR21327">
    <property type="entry name" value="GTP CYCLOHYDROLASE II-RELATED"/>
    <property type="match status" value="1"/>
</dbReference>
<dbReference type="GO" id="GO:0046872">
    <property type="term" value="F:metal ion binding"/>
    <property type="evidence" value="ECO:0007669"/>
    <property type="project" value="UniProtKB-KW"/>
</dbReference>
<dbReference type="HOGENOM" id="CLU_020273_3_2_2"/>
<evidence type="ECO:0000256" key="5">
    <source>
        <dbReference type="ARBA" id="ARBA00023239"/>
    </source>
</evidence>
<dbReference type="Proteomes" id="UP000006622">
    <property type="component" value="Chromosome"/>
</dbReference>
<dbReference type="InterPro" id="IPR000422">
    <property type="entry name" value="DHBP_synthase_RibB"/>
</dbReference>
<comment type="cofactor">
    <cofactor evidence="6">
        <name>Mg(2+)</name>
        <dbReference type="ChEBI" id="CHEBI:18420"/>
    </cofactor>
    <cofactor evidence="6">
        <name>Mn(2+)</name>
        <dbReference type="ChEBI" id="CHEBI:29035"/>
    </cofactor>
    <text evidence="6">Binds 2 divalent metal cations per subunit. Magnesium or manganese.</text>
</comment>
<dbReference type="UniPathway" id="UPA00275">
    <property type="reaction ID" value="UER00399"/>
</dbReference>
<dbReference type="InterPro" id="IPR017945">
    <property type="entry name" value="DHBP_synth_RibB-like_a/b_dom"/>
</dbReference>
<keyword evidence="2 6" id="KW-0479">Metal-binding</keyword>
<comment type="similarity">
    <text evidence="6">Belongs to the DHBP synthase family.</text>
</comment>
<comment type="function">
    <text evidence="6">Catalyzes the conversion of D-ribulose 5-phosphate to formate and 3,4-dihydroxy-2-butanone 4-phosphate.</text>
</comment>
<dbReference type="OrthoDB" id="25735at2157"/>
<evidence type="ECO:0000256" key="4">
    <source>
        <dbReference type="ARBA" id="ARBA00023211"/>
    </source>
</evidence>
<dbReference type="KEGG" id="mzh:Mzhil_1965"/>
<keyword evidence="3 6" id="KW-0460">Magnesium</keyword>
<dbReference type="EMBL" id="CP002101">
    <property type="protein sequence ID" value="AEH61799.1"/>
    <property type="molecule type" value="Genomic_DNA"/>
</dbReference>
<dbReference type="GO" id="GO:0008686">
    <property type="term" value="F:3,4-dihydroxy-2-butanone-4-phosphate synthase activity"/>
    <property type="evidence" value="ECO:0007669"/>
    <property type="project" value="UniProtKB-EC"/>
</dbReference>
<comment type="pathway">
    <text evidence="6">Cofactor biosynthesis; riboflavin biosynthesis; 2-hydroxy-3-oxobutyl phosphate from D-ribulose 5-phosphate: step 1/1.</text>
</comment>
<sequence length="240" mass="26508">MNYDSFSENVKRALESLRQGKMILLFDMEGREEETDFAIPALSVNPSDVRVMRKDGGGLICVSVGPDASEKLGLVFMADMLRDAATVNPALAGIIEKSGDIEYDSRSSFSLWVNHRNTRTGIPDNDRALTISRIGEIVRDVMEGIDVKFGSEFRTPGHVALLRAAEDLLDDRCGQTELSVALTKMAGITPAMAICEMLDDHNGLALSKEDAIRYAEDNGLVFVEGKEILEAYRTWNRMQS</sequence>
<proteinExistence type="inferred from homology"/>
<gene>
    <name evidence="7" type="ordered locus">Mzhil_1965</name>
</gene>
<dbReference type="RefSeq" id="WP_013899235.1">
    <property type="nucleotide sequence ID" value="NC_015676.1"/>
</dbReference>
<evidence type="ECO:0000256" key="1">
    <source>
        <dbReference type="ARBA" id="ARBA00022619"/>
    </source>
</evidence>
<evidence type="ECO:0000256" key="3">
    <source>
        <dbReference type="ARBA" id="ARBA00022842"/>
    </source>
</evidence>
<dbReference type="STRING" id="679901.Mzhil_1965"/>
<name>F7XKT6_METZD</name>
<evidence type="ECO:0000256" key="2">
    <source>
        <dbReference type="ARBA" id="ARBA00022723"/>
    </source>
</evidence>
<dbReference type="GO" id="GO:0005829">
    <property type="term" value="C:cytosol"/>
    <property type="evidence" value="ECO:0007669"/>
    <property type="project" value="TreeGrafter"/>
</dbReference>
<reference evidence="7 8" key="1">
    <citation type="submission" date="2010-07" db="EMBL/GenBank/DDBJ databases">
        <title>The complete genome of Methanosalsum zhilinae DSM 4017.</title>
        <authorList>
            <consortium name="US DOE Joint Genome Institute (JGI-PGF)"/>
            <person name="Lucas S."/>
            <person name="Copeland A."/>
            <person name="Lapidus A."/>
            <person name="Glavina del Rio T."/>
            <person name="Dalin E."/>
            <person name="Tice H."/>
            <person name="Bruce D."/>
            <person name="Goodwin L."/>
            <person name="Pitluck S."/>
            <person name="Kyrpides N."/>
            <person name="Mavromatis K."/>
            <person name="Ovchinnikova G."/>
            <person name="Daligault H."/>
            <person name="Detter J.C."/>
            <person name="Han C."/>
            <person name="Tapia R."/>
            <person name="Larimer F."/>
            <person name="Land M."/>
            <person name="Hauser L."/>
            <person name="Markowitz V."/>
            <person name="Cheng J.-F."/>
            <person name="Hugenholtz P."/>
            <person name="Woyke T."/>
            <person name="Wu D."/>
            <person name="Spring S."/>
            <person name="Schueler E."/>
            <person name="Brambilla E."/>
            <person name="Klenk H.-P."/>
            <person name="Eisen J.A."/>
        </authorList>
    </citation>
    <scope>NUCLEOTIDE SEQUENCE [LARGE SCALE GENOMIC DNA]</scope>
    <source>
        <strain evidence="8">DSM 4017 / NBRC 107636 / OCM 62 / WeN5</strain>
    </source>
</reference>
<dbReference type="PANTHER" id="PTHR21327:SF46">
    <property type="entry name" value="3,4-DIHYDROXY-2-BUTANONE 4-PHOSPHATE SYNTHASE"/>
    <property type="match status" value="1"/>
</dbReference>
<keyword evidence="5 6" id="KW-0456">Lyase</keyword>
<dbReference type="Gene3D" id="3.90.870.10">
    <property type="entry name" value="DHBP synthase"/>
    <property type="match status" value="1"/>
</dbReference>
<comment type="catalytic activity">
    <reaction evidence="6">
        <text>D-ribulose 5-phosphate = (2S)-2-hydroxy-3-oxobutyl phosphate + formate + H(+)</text>
        <dbReference type="Rhea" id="RHEA:18457"/>
        <dbReference type="ChEBI" id="CHEBI:15378"/>
        <dbReference type="ChEBI" id="CHEBI:15740"/>
        <dbReference type="ChEBI" id="CHEBI:58121"/>
        <dbReference type="ChEBI" id="CHEBI:58830"/>
        <dbReference type="EC" id="4.1.99.12"/>
    </reaction>
</comment>
<dbReference type="AlphaFoldDB" id="F7XKT6"/>
<dbReference type="EC" id="4.1.99.12" evidence="6"/>
<organism evidence="7 8">
    <name type="scientific">Methanosalsum zhilinae (strain DSM 4017 / NBRC 107636 / OCM 62 / WeN5)</name>
    <name type="common">Methanohalophilus zhilinae</name>
    <dbReference type="NCBI Taxonomy" id="679901"/>
    <lineage>
        <taxon>Archaea</taxon>
        <taxon>Methanobacteriati</taxon>
        <taxon>Methanobacteriota</taxon>
        <taxon>Stenosarchaea group</taxon>
        <taxon>Methanomicrobia</taxon>
        <taxon>Methanosarcinales</taxon>
        <taxon>Methanosarcinaceae</taxon>
        <taxon>Methanosalsum</taxon>
    </lineage>
</organism>
<keyword evidence="8" id="KW-1185">Reference proteome</keyword>
<dbReference type="Pfam" id="PF00926">
    <property type="entry name" value="DHBP_synthase"/>
    <property type="match status" value="1"/>
</dbReference>
<keyword evidence="4 6" id="KW-0464">Manganese</keyword>
<protein>
    <recommendedName>
        <fullName evidence="6">3,4-dihydroxy-2-butanone 4-phosphate synthase</fullName>
        <shortName evidence="6">DHBP synthase</shortName>
        <ecNumber evidence="6">4.1.99.12</ecNumber>
    </recommendedName>
</protein>
<accession>F7XKT6</accession>
<evidence type="ECO:0000313" key="8">
    <source>
        <dbReference type="Proteomes" id="UP000006622"/>
    </source>
</evidence>
<dbReference type="NCBIfam" id="TIGR00506">
    <property type="entry name" value="ribB"/>
    <property type="match status" value="1"/>
</dbReference>
<keyword evidence="1 6" id="KW-0686">Riboflavin biosynthesis</keyword>
<evidence type="ECO:0000313" key="7">
    <source>
        <dbReference type="EMBL" id="AEH61799.1"/>
    </source>
</evidence>
<evidence type="ECO:0000256" key="6">
    <source>
        <dbReference type="RuleBase" id="RU003843"/>
    </source>
</evidence>
<dbReference type="SUPFAM" id="SSF55821">
    <property type="entry name" value="YrdC/RibB"/>
    <property type="match status" value="1"/>
</dbReference>